<comment type="caution">
    <text evidence="1">The sequence shown here is derived from an EMBL/GenBank/DDBJ whole genome shotgun (WGS) entry which is preliminary data.</text>
</comment>
<reference evidence="1" key="2">
    <citation type="journal article" date="2022" name="New Phytol.">
        <title>Evolutionary transition to the ectomycorrhizal habit in the genomes of a hyperdiverse lineage of mushroom-forming fungi.</title>
        <authorList>
            <person name="Looney B."/>
            <person name="Miyauchi S."/>
            <person name="Morin E."/>
            <person name="Drula E."/>
            <person name="Courty P.E."/>
            <person name="Kohler A."/>
            <person name="Kuo A."/>
            <person name="LaButti K."/>
            <person name="Pangilinan J."/>
            <person name="Lipzen A."/>
            <person name="Riley R."/>
            <person name="Andreopoulos W."/>
            <person name="He G."/>
            <person name="Johnson J."/>
            <person name="Nolan M."/>
            <person name="Tritt A."/>
            <person name="Barry K.W."/>
            <person name="Grigoriev I.V."/>
            <person name="Nagy L.G."/>
            <person name="Hibbett D."/>
            <person name="Henrissat B."/>
            <person name="Matheny P.B."/>
            <person name="Labbe J."/>
            <person name="Martin F.M."/>
        </authorList>
    </citation>
    <scope>NUCLEOTIDE SEQUENCE</scope>
    <source>
        <strain evidence="1">FP105234-sp</strain>
    </source>
</reference>
<organism evidence="1 2">
    <name type="scientific">Auriscalpium vulgare</name>
    <dbReference type="NCBI Taxonomy" id="40419"/>
    <lineage>
        <taxon>Eukaryota</taxon>
        <taxon>Fungi</taxon>
        <taxon>Dikarya</taxon>
        <taxon>Basidiomycota</taxon>
        <taxon>Agaricomycotina</taxon>
        <taxon>Agaricomycetes</taxon>
        <taxon>Russulales</taxon>
        <taxon>Auriscalpiaceae</taxon>
        <taxon>Auriscalpium</taxon>
    </lineage>
</organism>
<reference evidence="1" key="1">
    <citation type="submission" date="2021-02" db="EMBL/GenBank/DDBJ databases">
        <authorList>
            <consortium name="DOE Joint Genome Institute"/>
            <person name="Ahrendt S."/>
            <person name="Looney B.P."/>
            <person name="Miyauchi S."/>
            <person name="Morin E."/>
            <person name="Drula E."/>
            <person name="Courty P.E."/>
            <person name="Chicoki N."/>
            <person name="Fauchery L."/>
            <person name="Kohler A."/>
            <person name="Kuo A."/>
            <person name="Labutti K."/>
            <person name="Pangilinan J."/>
            <person name="Lipzen A."/>
            <person name="Riley R."/>
            <person name="Andreopoulos W."/>
            <person name="He G."/>
            <person name="Johnson J."/>
            <person name="Barry K.W."/>
            <person name="Grigoriev I.V."/>
            <person name="Nagy L."/>
            <person name="Hibbett D."/>
            <person name="Henrissat B."/>
            <person name="Matheny P.B."/>
            <person name="Labbe J."/>
            <person name="Martin F."/>
        </authorList>
    </citation>
    <scope>NUCLEOTIDE SEQUENCE</scope>
    <source>
        <strain evidence="1">FP105234-sp</strain>
    </source>
</reference>
<protein>
    <submittedName>
        <fullName evidence="1">Uncharacterized protein</fullName>
    </submittedName>
</protein>
<dbReference type="Proteomes" id="UP000814033">
    <property type="component" value="Unassembled WGS sequence"/>
</dbReference>
<evidence type="ECO:0000313" key="1">
    <source>
        <dbReference type="EMBL" id="KAI0039063.1"/>
    </source>
</evidence>
<dbReference type="EMBL" id="MU276363">
    <property type="protein sequence ID" value="KAI0039063.1"/>
    <property type="molecule type" value="Genomic_DNA"/>
</dbReference>
<name>A0ACB8R507_9AGAM</name>
<sequence length="111" mass="12285">MPQTMAPEQWIVFIHCTGYIPWLLVGGRVCVAGTDAVEARNNARVTRHIPELGPSPAVHQNTNTNTRTREHEQKISSVEVLAAINRFFCLTNGSGWLISPTREVKCGEFGP</sequence>
<evidence type="ECO:0000313" key="2">
    <source>
        <dbReference type="Proteomes" id="UP000814033"/>
    </source>
</evidence>
<proteinExistence type="predicted"/>
<accession>A0ACB8R507</accession>
<gene>
    <name evidence="1" type="ORF">FA95DRAFT_1103667</name>
</gene>
<keyword evidence="2" id="KW-1185">Reference proteome</keyword>